<dbReference type="InterPro" id="IPR021133">
    <property type="entry name" value="HEAT_type_2"/>
</dbReference>
<dbReference type="EMBL" id="HBEM01006576">
    <property type="protein sequence ID" value="CAD8437710.1"/>
    <property type="molecule type" value="Transcribed_RNA"/>
</dbReference>
<evidence type="ECO:0000313" key="10">
    <source>
        <dbReference type="EMBL" id="CAD8437710.1"/>
    </source>
</evidence>
<name>A0A7S0GSH5_9EUKA</name>
<dbReference type="GO" id="GO:0006606">
    <property type="term" value="P:protein import into nucleus"/>
    <property type="evidence" value="ECO:0007669"/>
    <property type="project" value="InterPro"/>
</dbReference>
<dbReference type="AlphaFoldDB" id="A0A7S0GSH5"/>
<comment type="subcellular location">
    <subcellularLocation>
        <location evidence="2">Cytoplasm</location>
    </subcellularLocation>
    <subcellularLocation>
        <location evidence="1">Nucleus</location>
    </subcellularLocation>
</comment>
<dbReference type="InterPro" id="IPR041389">
    <property type="entry name" value="Importin_rep_6"/>
</dbReference>
<protein>
    <recommendedName>
        <fullName evidence="9">Importin N-terminal domain-containing protein</fullName>
    </recommendedName>
</protein>
<dbReference type="InterPro" id="IPR057672">
    <property type="entry name" value="TPR_IPO4/5"/>
</dbReference>
<dbReference type="InterPro" id="IPR058584">
    <property type="entry name" value="IMB1_TNPO1-like_TPR"/>
</dbReference>
<accession>A0A7S0GSH5</accession>
<feature type="domain" description="Importin N-terminal" evidence="9">
    <location>
        <begin position="29"/>
        <end position="94"/>
    </location>
</feature>
<proteinExistence type="predicted"/>
<dbReference type="InterPro" id="IPR040122">
    <property type="entry name" value="Importin_beta"/>
</dbReference>
<evidence type="ECO:0000256" key="7">
    <source>
        <dbReference type="ARBA" id="ARBA00023242"/>
    </source>
</evidence>
<evidence type="ECO:0000259" key="9">
    <source>
        <dbReference type="PROSITE" id="PS50166"/>
    </source>
</evidence>
<evidence type="ECO:0000256" key="8">
    <source>
        <dbReference type="PROSITE-ProRule" id="PRU00103"/>
    </source>
</evidence>
<evidence type="ECO:0000256" key="6">
    <source>
        <dbReference type="ARBA" id="ARBA00022927"/>
    </source>
</evidence>
<evidence type="ECO:0000256" key="1">
    <source>
        <dbReference type="ARBA" id="ARBA00004123"/>
    </source>
</evidence>
<dbReference type="SUPFAM" id="SSF48371">
    <property type="entry name" value="ARM repeat"/>
    <property type="match status" value="2"/>
</dbReference>
<dbReference type="Pfam" id="PF25780">
    <property type="entry name" value="TPR_IPO5"/>
    <property type="match status" value="1"/>
</dbReference>
<dbReference type="Pfam" id="PF25574">
    <property type="entry name" value="TPR_IMB1"/>
    <property type="match status" value="1"/>
</dbReference>
<dbReference type="PANTHER" id="PTHR10527">
    <property type="entry name" value="IMPORTIN BETA"/>
    <property type="match status" value="1"/>
</dbReference>
<dbReference type="InterPro" id="IPR011989">
    <property type="entry name" value="ARM-like"/>
</dbReference>
<dbReference type="PROSITE" id="PS50077">
    <property type="entry name" value="HEAT_REPEAT"/>
    <property type="match status" value="1"/>
</dbReference>
<evidence type="ECO:0000256" key="2">
    <source>
        <dbReference type="ARBA" id="ARBA00004496"/>
    </source>
</evidence>
<organism evidence="10">
    <name type="scientific">Amorphochlora amoebiformis</name>
    <dbReference type="NCBI Taxonomy" id="1561963"/>
    <lineage>
        <taxon>Eukaryota</taxon>
        <taxon>Sar</taxon>
        <taxon>Rhizaria</taxon>
        <taxon>Cercozoa</taxon>
        <taxon>Chlorarachniophyceae</taxon>
        <taxon>Amorphochlora</taxon>
    </lineage>
</organism>
<evidence type="ECO:0000256" key="3">
    <source>
        <dbReference type="ARBA" id="ARBA00022448"/>
    </source>
</evidence>
<keyword evidence="5" id="KW-0677">Repeat</keyword>
<keyword evidence="7" id="KW-0539">Nucleus</keyword>
<sequence>MARIPTKPEELQEVLLGMLDADNNRRKLAEQVLNAFFERPACVSALMQQVSMSPNARARQMAAVLLRKKLTAQLWRSNKSRKAIQQTLLERLVKEPVWAVRKAVAVLATRVAKLSVPDGQWPDLMPFLVQLVKKKDQKMRTVGMLMFRAMGENLGQEMVRSMRPFAQVVSEGLRDESMRVRAEAFRAMESIVSYLESKEHVAIYAKLIPIAVQSAQDILKGGDVDSSAPALELFNALTDSPVPVLEPYLVDLTKFMLEVAVKADVEMGISIADQAMSFVQSVVAEKPNRMLKAKLIPDLLKASFIFCVKPQDNPFDLDNITAQRIGIAMVTQLVESIPYKHILTPCLKTSLNLMQSKDNPHNRRGGLAIIAAMAEGFALLLSECLEQLLNACYALIKDQHPMVRAGACVCLLQLSDHISDVKEHHKRIVPSLVSVLDREGEHKLVRVKAAMALCAFIENLDPTEINLYINPLMTRFGNYLTNERESKEVREMSVGGIQSVASVAEEKFLPYFKPAAQVMFRLMEKKGDEDLKMRARATDCIGAIAAAVGAEAFEPLVEQILRIARENLTLELFELNEATFRLYSNLASCLGDKFIPILPEAFEYARKSVLSVDGVEFRHKGGDLSAFNYSDNINEEDFLKQMDYTIRSGAVDEKSTAIHALASYIENCQKGYLPFVEKTISLCEESLEYPHHFVRHGVAEVLTELCTLAHNLFPNPDPKTMNKHGQALVGRALALLLEMMKLEPDKGCCAAAVDGVKFCIEHFGIPILRVSGQKLIGLIEVLLKEKAPCQMYHGEEEDEKEHEADHDEILIDHVTDLLSSIAKITGPDFEPMFRVMLPHLLKFNQQRRAASDRIMAIGTIADVAEEMRWAIKPYLKVLFPQAIASLNDSEVGVRRNAAFATGIFALNGGEDGKAFYGQALEGLHKIISVDLKEKKGDPHWEACRDNAVSAISKMLAHDPKLATRQEVVDLFMAGLPLLDDMAEAKECYSRMSWMLAKLPTLTEKHRPHVLRVCAVALATHNVDIDVKQALAVLVRDLVKVLGREGCQRAAAGLTQEQKKALAEVAS</sequence>
<keyword evidence="4" id="KW-0963">Cytoplasm</keyword>
<dbReference type="SMART" id="SM00913">
    <property type="entry name" value="IBN_N"/>
    <property type="match status" value="1"/>
</dbReference>
<keyword evidence="6" id="KW-0653">Protein transport</keyword>
<dbReference type="Gene3D" id="1.25.10.10">
    <property type="entry name" value="Leucine-rich Repeat Variant"/>
    <property type="match status" value="1"/>
</dbReference>
<dbReference type="PROSITE" id="PS50166">
    <property type="entry name" value="IMPORTIN_B_NT"/>
    <property type="match status" value="1"/>
</dbReference>
<feature type="repeat" description="HEAT" evidence="8">
    <location>
        <begin position="124"/>
        <end position="162"/>
    </location>
</feature>
<evidence type="ECO:0000256" key="5">
    <source>
        <dbReference type="ARBA" id="ARBA00022737"/>
    </source>
</evidence>
<keyword evidence="3" id="KW-0813">Transport</keyword>
<dbReference type="Pfam" id="PF18829">
    <property type="entry name" value="Importin_rep_6"/>
    <property type="match status" value="1"/>
</dbReference>
<dbReference type="GO" id="GO:0031267">
    <property type="term" value="F:small GTPase binding"/>
    <property type="evidence" value="ECO:0007669"/>
    <property type="project" value="InterPro"/>
</dbReference>
<dbReference type="GO" id="GO:0005737">
    <property type="term" value="C:cytoplasm"/>
    <property type="evidence" value="ECO:0007669"/>
    <property type="project" value="UniProtKB-SubCell"/>
</dbReference>
<reference evidence="10" key="1">
    <citation type="submission" date="2021-01" db="EMBL/GenBank/DDBJ databases">
        <authorList>
            <person name="Corre E."/>
            <person name="Pelletier E."/>
            <person name="Niang G."/>
            <person name="Scheremetjew M."/>
            <person name="Finn R."/>
            <person name="Kale V."/>
            <person name="Holt S."/>
            <person name="Cochrane G."/>
            <person name="Meng A."/>
            <person name="Brown T."/>
            <person name="Cohen L."/>
        </authorList>
    </citation>
    <scope>NUCLEOTIDE SEQUENCE</scope>
    <source>
        <strain evidence="10">CCMP2058</strain>
    </source>
</reference>
<evidence type="ECO:0000256" key="4">
    <source>
        <dbReference type="ARBA" id="ARBA00022490"/>
    </source>
</evidence>
<gene>
    <name evidence="10" type="ORF">LAMO00422_LOCUS4582</name>
</gene>
<dbReference type="InterPro" id="IPR001494">
    <property type="entry name" value="Importin-beta_N"/>
</dbReference>
<dbReference type="InterPro" id="IPR016024">
    <property type="entry name" value="ARM-type_fold"/>
</dbReference>